<evidence type="ECO:0000256" key="2">
    <source>
        <dbReference type="SAM" id="SignalP"/>
    </source>
</evidence>
<dbReference type="EMBL" id="BBLT01000009">
    <property type="protein sequence ID" value="GAL86691.1"/>
    <property type="molecule type" value="Genomic_DNA"/>
</dbReference>
<feature type="domain" description="DUF4126" evidence="3">
    <location>
        <begin position="11"/>
        <end position="130"/>
    </location>
</feature>
<comment type="caution">
    <text evidence="4">The sequence shown here is derived from an EMBL/GenBank/DDBJ whole genome shotgun (WGS) entry which is preliminary data.</text>
</comment>
<feature type="signal peptide" evidence="2">
    <location>
        <begin position="1"/>
        <end position="26"/>
    </location>
</feature>
<name>A0A098LI62_9BACT</name>
<feature type="transmembrane region" description="Helical" evidence="1">
    <location>
        <begin position="109"/>
        <end position="127"/>
    </location>
</feature>
<dbReference type="STRING" id="153721.MYP_3921"/>
<dbReference type="AlphaFoldDB" id="A0A098LI62"/>
<dbReference type="InterPro" id="IPR025196">
    <property type="entry name" value="DUF4126"/>
</dbReference>
<organism evidence="4 5">
    <name type="scientific">Sporocytophaga myxococcoides</name>
    <dbReference type="NCBI Taxonomy" id="153721"/>
    <lineage>
        <taxon>Bacteria</taxon>
        <taxon>Pseudomonadati</taxon>
        <taxon>Bacteroidota</taxon>
        <taxon>Cytophagia</taxon>
        <taxon>Cytophagales</taxon>
        <taxon>Cytophagaceae</taxon>
        <taxon>Sporocytophaga</taxon>
    </lineage>
</organism>
<dbReference type="Pfam" id="PF13548">
    <property type="entry name" value="DUF4126"/>
    <property type="match status" value="1"/>
</dbReference>
<feature type="chain" id="PRO_5001937488" description="DUF4126 domain-containing protein" evidence="2">
    <location>
        <begin position="27"/>
        <end position="160"/>
    </location>
</feature>
<sequence>MKRNKKKAIKLALGLGAIAGMRATFAPSLASHLLTKKSFRGSLNSGLAFLQLPASNVITKIISAGEIVGDKLPSTPNRTSAPQLITRIISGALVGATIFQAYKQKRSTGLLLGGLSALAMTYASFYARKYFAEGYKIEDTIIGGIEDTIAIGTGARLINS</sequence>
<evidence type="ECO:0000313" key="4">
    <source>
        <dbReference type="EMBL" id="GAL86691.1"/>
    </source>
</evidence>
<reference evidence="4 5" key="1">
    <citation type="submission" date="2014-09" db="EMBL/GenBank/DDBJ databases">
        <title>Sporocytophaga myxococcoides PG-01 genome sequencing.</title>
        <authorList>
            <person name="Liu L."/>
            <person name="Gao P.J."/>
            <person name="Chen G.J."/>
            <person name="Wang L.S."/>
        </authorList>
    </citation>
    <scope>NUCLEOTIDE SEQUENCE [LARGE SCALE GENOMIC DNA]</scope>
    <source>
        <strain evidence="4 5">PG-01</strain>
    </source>
</reference>
<proteinExistence type="predicted"/>
<gene>
    <name evidence="4" type="ORF">MYP_3921</name>
</gene>
<accession>A0A098LI62</accession>
<keyword evidence="2" id="KW-0732">Signal</keyword>
<evidence type="ECO:0000313" key="5">
    <source>
        <dbReference type="Proteomes" id="UP000030185"/>
    </source>
</evidence>
<evidence type="ECO:0000259" key="3">
    <source>
        <dbReference type="Pfam" id="PF13548"/>
    </source>
</evidence>
<keyword evidence="1" id="KW-1133">Transmembrane helix</keyword>
<dbReference type="RefSeq" id="WP_045467060.1">
    <property type="nucleotide sequence ID" value="NZ_BBLT01000009.1"/>
</dbReference>
<evidence type="ECO:0000256" key="1">
    <source>
        <dbReference type="SAM" id="Phobius"/>
    </source>
</evidence>
<dbReference type="eggNOG" id="COG3918">
    <property type="taxonomic scope" value="Bacteria"/>
</dbReference>
<dbReference type="OrthoDB" id="9812409at2"/>
<dbReference type="Proteomes" id="UP000030185">
    <property type="component" value="Unassembled WGS sequence"/>
</dbReference>
<keyword evidence="1" id="KW-0472">Membrane</keyword>
<keyword evidence="5" id="KW-1185">Reference proteome</keyword>
<protein>
    <recommendedName>
        <fullName evidence="3">DUF4126 domain-containing protein</fullName>
    </recommendedName>
</protein>
<keyword evidence="1" id="KW-0812">Transmembrane</keyword>